<dbReference type="EMBL" id="MLAK01000781">
    <property type="protein sequence ID" value="OHT04803.1"/>
    <property type="molecule type" value="Genomic_DNA"/>
</dbReference>
<dbReference type="VEuPathDB" id="TrichDB:TRFO_27663"/>
<dbReference type="Proteomes" id="UP000179807">
    <property type="component" value="Unassembled WGS sequence"/>
</dbReference>
<dbReference type="Pfam" id="PF12796">
    <property type="entry name" value="Ank_2"/>
    <property type="match status" value="1"/>
</dbReference>
<dbReference type="SUPFAM" id="SSF48403">
    <property type="entry name" value="Ankyrin repeat"/>
    <property type="match status" value="1"/>
</dbReference>
<evidence type="ECO:0000313" key="4">
    <source>
        <dbReference type="Proteomes" id="UP000179807"/>
    </source>
</evidence>
<dbReference type="PANTHER" id="PTHR24159">
    <property type="match status" value="1"/>
</dbReference>
<evidence type="ECO:0000256" key="1">
    <source>
        <dbReference type="PROSITE-ProRule" id="PRU00023"/>
    </source>
</evidence>
<dbReference type="InterPro" id="IPR036770">
    <property type="entry name" value="Ankyrin_rpt-contain_sf"/>
</dbReference>
<protein>
    <submittedName>
        <fullName evidence="3">Uncharacterized protein</fullName>
    </submittedName>
</protein>
<keyword evidence="2" id="KW-0472">Membrane</keyword>
<feature type="transmembrane region" description="Helical" evidence="2">
    <location>
        <begin position="188"/>
        <end position="207"/>
    </location>
</feature>
<name>A0A1J4K0M8_9EUKA</name>
<sequence length="225" mass="25817">MSKKKEISEQSILGFLIEDNVTSLQEEVSNGLDVNQQFFWILGDLPDILTNSPPLISVAAFHRAVNCFNYLTKEGADIHKLDEMETPISNFAVAGGNMEIIQILDQHGVDFSKTLKIAAEYGHFEIFIWIFQNKGLDLQERDQYNRTFLHIAAAGGNTQLVKFLIEKGLDVNGIDGVFIIIFKLFHENIFWCFFSFIFIGHHFILLLKSVKLMLLNFYYQMIELT</sequence>
<evidence type="ECO:0000313" key="3">
    <source>
        <dbReference type="EMBL" id="OHT04803.1"/>
    </source>
</evidence>
<gene>
    <name evidence="3" type="ORF">TRFO_27663</name>
</gene>
<dbReference type="PANTHER" id="PTHR24159:SF5">
    <property type="entry name" value="ANK_REP_REGION DOMAIN-CONTAINING PROTEIN"/>
    <property type="match status" value="1"/>
</dbReference>
<dbReference type="GeneID" id="94840396"/>
<dbReference type="OrthoDB" id="10588012at2759"/>
<keyword evidence="1" id="KW-0040">ANK repeat</keyword>
<dbReference type="Gene3D" id="1.25.40.20">
    <property type="entry name" value="Ankyrin repeat-containing domain"/>
    <property type="match status" value="2"/>
</dbReference>
<dbReference type="RefSeq" id="XP_068357939.1">
    <property type="nucleotide sequence ID" value="XM_068505692.1"/>
</dbReference>
<keyword evidence="4" id="KW-1185">Reference proteome</keyword>
<dbReference type="InterPro" id="IPR002110">
    <property type="entry name" value="Ankyrin_rpt"/>
</dbReference>
<keyword evidence="2" id="KW-1133">Transmembrane helix</keyword>
<feature type="repeat" description="ANK" evidence="1">
    <location>
        <begin position="144"/>
        <end position="176"/>
    </location>
</feature>
<accession>A0A1J4K0M8</accession>
<comment type="caution">
    <text evidence="3">The sequence shown here is derived from an EMBL/GenBank/DDBJ whole genome shotgun (WGS) entry which is preliminary data.</text>
</comment>
<reference evidence="3" key="1">
    <citation type="submission" date="2016-10" db="EMBL/GenBank/DDBJ databases">
        <authorList>
            <person name="Benchimol M."/>
            <person name="Almeida L.G."/>
            <person name="Vasconcelos A.T."/>
            <person name="Perreira-Neves A."/>
            <person name="Rosa I.A."/>
            <person name="Tasca T."/>
            <person name="Bogo M.R."/>
            <person name="de Souza W."/>
        </authorList>
    </citation>
    <scope>NUCLEOTIDE SEQUENCE [LARGE SCALE GENOMIC DNA]</scope>
    <source>
        <strain evidence="3">K</strain>
    </source>
</reference>
<keyword evidence="2" id="KW-0812">Transmembrane</keyword>
<dbReference type="PROSITE" id="PS50088">
    <property type="entry name" value="ANK_REPEAT"/>
    <property type="match status" value="1"/>
</dbReference>
<dbReference type="PROSITE" id="PS50297">
    <property type="entry name" value="ANK_REP_REGION"/>
    <property type="match status" value="1"/>
</dbReference>
<dbReference type="AlphaFoldDB" id="A0A1J4K0M8"/>
<dbReference type="SMART" id="SM00248">
    <property type="entry name" value="ANK"/>
    <property type="match status" value="3"/>
</dbReference>
<proteinExistence type="predicted"/>
<evidence type="ECO:0000256" key="2">
    <source>
        <dbReference type="SAM" id="Phobius"/>
    </source>
</evidence>
<organism evidence="3 4">
    <name type="scientific">Tritrichomonas foetus</name>
    <dbReference type="NCBI Taxonomy" id="1144522"/>
    <lineage>
        <taxon>Eukaryota</taxon>
        <taxon>Metamonada</taxon>
        <taxon>Parabasalia</taxon>
        <taxon>Tritrichomonadida</taxon>
        <taxon>Tritrichomonadidae</taxon>
        <taxon>Tritrichomonas</taxon>
    </lineage>
</organism>